<dbReference type="EMBL" id="JAYKXN010000002">
    <property type="protein sequence ID" value="KAK7311093.1"/>
    <property type="molecule type" value="Genomic_DNA"/>
</dbReference>
<accession>A0AAN9K6E7</accession>
<comment type="caution">
    <text evidence="1">The sequence shown here is derived from an EMBL/GenBank/DDBJ whole genome shotgun (WGS) entry which is preliminary data.</text>
</comment>
<protein>
    <submittedName>
        <fullName evidence="1">Uncharacterized protein</fullName>
    </submittedName>
</protein>
<evidence type="ECO:0000313" key="1">
    <source>
        <dbReference type="EMBL" id="KAK7311093.1"/>
    </source>
</evidence>
<dbReference type="Proteomes" id="UP001359559">
    <property type="component" value="Unassembled WGS sequence"/>
</dbReference>
<organism evidence="1 2">
    <name type="scientific">Clitoria ternatea</name>
    <name type="common">Butterfly pea</name>
    <dbReference type="NCBI Taxonomy" id="43366"/>
    <lineage>
        <taxon>Eukaryota</taxon>
        <taxon>Viridiplantae</taxon>
        <taxon>Streptophyta</taxon>
        <taxon>Embryophyta</taxon>
        <taxon>Tracheophyta</taxon>
        <taxon>Spermatophyta</taxon>
        <taxon>Magnoliopsida</taxon>
        <taxon>eudicotyledons</taxon>
        <taxon>Gunneridae</taxon>
        <taxon>Pentapetalae</taxon>
        <taxon>rosids</taxon>
        <taxon>fabids</taxon>
        <taxon>Fabales</taxon>
        <taxon>Fabaceae</taxon>
        <taxon>Papilionoideae</taxon>
        <taxon>50 kb inversion clade</taxon>
        <taxon>NPAAA clade</taxon>
        <taxon>indigoferoid/millettioid clade</taxon>
        <taxon>Phaseoleae</taxon>
        <taxon>Clitoria</taxon>
    </lineage>
</organism>
<reference evidence="1 2" key="1">
    <citation type="submission" date="2024-01" db="EMBL/GenBank/DDBJ databases">
        <title>The genomes of 5 underutilized Papilionoideae crops provide insights into root nodulation and disease resistance.</title>
        <authorList>
            <person name="Yuan L."/>
        </authorList>
    </citation>
    <scope>NUCLEOTIDE SEQUENCE [LARGE SCALE GENOMIC DNA]</scope>
    <source>
        <strain evidence="1">LY-2023</strain>
        <tissue evidence="1">Leaf</tissue>
    </source>
</reference>
<dbReference type="AlphaFoldDB" id="A0AAN9K6E7"/>
<keyword evidence="2" id="KW-1185">Reference proteome</keyword>
<evidence type="ECO:0000313" key="2">
    <source>
        <dbReference type="Proteomes" id="UP001359559"/>
    </source>
</evidence>
<name>A0AAN9K6E7_CLITE</name>
<gene>
    <name evidence="1" type="ORF">RJT34_08993</name>
</gene>
<proteinExistence type="predicted"/>
<sequence length="89" mass="10334">MERESVNCSCPMFWFLSAPVRDEVNFSVSSDQCALTLKYTLNLAWQRLVSLFNHAITDCFSELFTLLTNTCEFHLQHLLYANCIYSLLD</sequence>